<name>A0A064CHX9_9MYCO</name>
<evidence type="ECO:0000256" key="3">
    <source>
        <dbReference type="ARBA" id="ARBA00023163"/>
    </source>
</evidence>
<dbReference type="GO" id="GO:0003677">
    <property type="term" value="F:DNA binding"/>
    <property type="evidence" value="ECO:0007669"/>
    <property type="project" value="UniProtKB-KW"/>
</dbReference>
<dbReference type="InterPro" id="IPR000524">
    <property type="entry name" value="Tscrpt_reg_HTH_GntR"/>
</dbReference>
<gene>
    <name evidence="5" type="ORF">Y900_005010</name>
</gene>
<dbReference type="eggNOG" id="COG2186">
    <property type="taxonomic scope" value="Bacteria"/>
</dbReference>
<dbReference type="PANTHER" id="PTHR43537">
    <property type="entry name" value="TRANSCRIPTIONAL REGULATOR, GNTR FAMILY"/>
    <property type="match status" value="1"/>
</dbReference>
<dbReference type="InterPro" id="IPR011711">
    <property type="entry name" value="GntR_C"/>
</dbReference>
<dbReference type="Proteomes" id="UP000022835">
    <property type="component" value="Unassembled WGS sequence"/>
</dbReference>
<dbReference type="CDD" id="cd07377">
    <property type="entry name" value="WHTH_GntR"/>
    <property type="match status" value="1"/>
</dbReference>
<dbReference type="SUPFAM" id="SSF48008">
    <property type="entry name" value="GntR ligand-binding domain-like"/>
    <property type="match status" value="1"/>
</dbReference>
<evidence type="ECO:0000259" key="4">
    <source>
        <dbReference type="PROSITE" id="PS50949"/>
    </source>
</evidence>
<evidence type="ECO:0000256" key="1">
    <source>
        <dbReference type="ARBA" id="ARBA00023015"/>
    </source>
</evidence>
<dbReference type="SMART" id="SM00895">
    <property type="entry name" value="FCD"/>
    <property type="match status" value="1"/>
</dbReference>
<evidence type="ECO:0000313" key="5">
    <source>
        <dbReference type="EMBL" id="KDE98318.1"/>
    </source>
</evidence>
<dbReference type="SMART" id="SM00345">
    <property type="entry name" value="HTH_GNTR"/>
    <property type="match status" value="1"/>
</dbReference>
<dbReference type="Pfam" id="PF00392">
    <property type="entry name" value="GntR"/>
    <property type="match status" value="1"/>
</dbReference>
<dbReference type="InterPro" id="IPR008920">
    <property type="entry name" value="TF_FadR/GntR_C"/>
</dbReference>
<keyword evidence="3" id="KW-0804">Transcription</keyword>
<evidence type="ECO:0000256" key="2">
    <source>
        <dbReference type="ARBA" id="ARBA00023125"/>
    </source>
</evidence>
<dbReference type="InterPro" id="IPR036390">
    <property type="entry name" value="WH_DNA-bd_sf"/>
</dbReference>
<dbReference type="RefSeq" id="WP_051659889.1">
    <property type="nucleotide sequence ID" value="NZ_JALN02000001.1"/>
</dbReference>
<keyword evidence="2" id="KW-0238">DNA-binding</keyword>
<dbReference type="PANTHER" id="PTHR43537:SF24">
    <property type="entry name" value="GLUCONATE OPERON TRANSCRIPTIONAL REPRESSOR"/>
    <property type="match status" value="1"/>
</dbReference>
<dbReference type="Gene3D" id="1.10.10.10">
    <property type="entry name" value="Winged helix-like DNA-binding domain superfamily/Winged helix DNA-binding domain"/>
    <property type="match status" value="1"/>
</dbReference>
<dbReference type="OrthoDB" id="162505at2"/>
<accession>A0A064CHX9</accession>
<dbReference type="AlphaFoldDB" id="A0A064CHX9"/>
<dbReference type="Gene3D" id="1.20.120.530">
    <property type="entry name" value="GntR ligand-binding domain-like"/>
    <property type="match status" value="1"/>
</dbReference>
<dbReference type="InterPro" id="IPR036388">
    <property type="entry name" value="WH-like_DNA-bd_sf"/>
</dbReference>
<reference evidence="5" key="1">
    <citation type="submission" date="2014-05" db="EMBL/GenBank/DDBJ databases">
        <title>Genome sequence of Mycobacterium aromaticivorans strain JS19b1T (= DSM 45407T).</title>
        <authorList>
            <person name="Kwak Y."/>
            <person name="Park G.-S."/>
            <person name="Li Q.X."/>
            <person name="Lee S.-E."/>
            <person name="Shin J.-H."/>
        </authorList>
    </citation>
    <scope>NUCLEOTIDE SEQUENCE [LARGE SCALE GENOMIC DNA]</scope>
    <source>
        <strain evidence="5">JS19b1</strain>
    </source>
</reference>
<dbReference type="Pfam" id="PF07729">
    <property type="entry name" value="FCD"/>
    <property type="match status" value="1"/>
</dbReference>
<dbReference type="PROSITE" id="PS50949">
    <property type="entry name" value="HTH_GNTR"/>
    <property type="match status" value="1"/>
</dbReference>
<dbReference type="PRINTS" id="PR00035">
    <property type="entry name" value="HTHGNTR"/>
</dbReference>
<feature type="domain" description="HTH gntR-type" evidence="4">
    <location>
        <begin position="9"/>
        <end position="79"/>
    </location>
</feature>
<dbReference type="STRING" id="1440774.Y900_005010"/>
<protein>
    <submittedName>
        <fullName evidence="5">GntR family transcriptional regulator</fullName>
    </submittedName>
</protein>
<dbReference type="EMBL" id="JALN02000001">
    <property type="protein sequence ID" value="KDE98318.1"/>
    <property type="molecule type" value="Genomic_DNA"/>
</dbReference>
<organism evidence="5 6">
    <name type="scientific">Mycolicibacterium aromaticivorans JS19b1 = JCM 16368</name>
    <dbReference type="NCBI Taxonomy" id="1440774"/>
    <lineage>
        <taxon>Bacteria</taxon>
        <taxon>Bacillati</taxon>
        <taxon>Actinomycetota</taxon>
        <taxon>Actinomycetes</taxon>
        <taxon>Mycobacteriales</taxon>
        <taxon>Mycobacteriaceae</taxon>
        <taxon>Mycolicibacterium</taxon>
    </lineage>
</organism>
<keyword evidence="6" id="KW-1185">Reference proteome</keyword>
<dbReference type="GO" id="GO:0003700">
    <property type="term" value="F:DNA-binding transcription factor activity"/>
    <property type="evidence" value="ECO:0007669"/>
    <property type="project" value="InterPro"/>
</dbReference>
<proteinExistence type="predicted"/>
<keyword evidence="1" id="KW-0805">Transcription regulation</keyword>
<evidence type="ECO:0000313" key="6">
    <source>
        <dbReference type="Proteomes" id="UP000022835"/>
    </source>
</evidence>
<comment type="caution">
    <text evidence="5">The sequence shown here is derived from an EMBL/GenBank/DDBJ whole genome shotgun (WGS) entry which is preliminary data.</text>
</comment>
<dbReference type="SUPFAM" id="SSF46785">
    <property type="entry name" value="Winged helix' DNA-binding domain"/>
    <property type="match status" value="1"/>
</dbReference>
<sequence>MSEPTIQFRRLAEQVADQLRRRILLGELADGSILPKEDELLREFPVSKPSLREAMRILEAEGLLRVRRGKLGGAVVRRPNAANVAYTIGLVLGSQDVSLSDVGGALRQMEPACAALCAERADRGHMVVPALRALHAEAVEAADDFQSAISASRRFHEALVALCGNQTMIMLAGALETLWSAHEQGWSTRVTDDGIVPIDERLAVLEEHRQVIDAIESGDAHRAHDLAAAHLITAQHYPGSAGMVDPAMVRHWDH</sequence>